<dbReference type="Proteomes" id="UP000694571">
    <property type="component" value="Unplaced"/>
</dbReference>
<accession>A0A8D1FFP4</accession>
<dbReference type="Ensembl" id="ENSSSCT00040082867.1">
    <property type="protein sequence ID" value="ENSSSCP00040036093.1"/>
    <property type="gene ID" value="ENSSSCG00040060913.1"/>
</dbReference>
<protein>
    <submittedName>
        <fullName evidence="1">Uncharacterized protein</fullName>
    </submittedName>
</protein>
<dbReference type="Proteomes" id="UP000694722">
    <property type="component" value="Unplaced"/>
</dbReference>
<dbReference type="Ensembl" id="ENSSSCT00050050605.1">
    <property type="protein sequence ID" value="ENSSSCP00050021177.1"/>
    <property type="gene ID" value="ENSSSCG00050037580.1"/>
</dbReference>
<name>A0A8D1FFP4_PIG</name>
<evidence type="ECO:0000313" key="2">
    <source>
        <dbReference type="Proteomes" id="UP000694722"/>
    </source>
</evidence>
<organism evidence="1 2">
    <name type="scientific">Sus scrofa</name>
    <name type="common">Pig</name>
    <dbReference type="NCBI Taxonomy" id="9823"/>
    <lineage>
        <taxon>Eukaryota</taxon>
        <taxon>Metazoa</taxon>
        <taxon>Chordata</taxon>
        <taxon>Craniata</taxon>
        <taxon>Vertebrata</taxon>
        <taxon>Euteleostomi</taxon>
        <taxon>Mammalia</taxon>
        <taxon>Eutheria</taxon>
        <taxon>Laurasiatheria</taxon>
        <taxon>Artiodactyla</taxon>
        <taxon>Suina</taxon>
        <taxon>Suidae</taxon>
        <taxon>Sus</taxon>
    </lineage>
</organism>
<dbReference type="AlphaFoldDB" id="A0A8D1FFP4"/>
<reference evidence="1" key="1">
    <citation type="submission" date="2025-05" db="UniProtKB">
        <authorList>
            <consortium name="Ensembl"/>
        </authorList>
    </citation>
    <scope>IDENTIFICATION</scope>
</reference>
<evidence type="ECO:0000313" key="1">
    <source>
        <dbReference type="Ensembl" id="ENSSSCP00040036093.1"/>
    </source>
</evidence>
<sequence>PVLIEMDTSVRRASLTPPSGHSPLPKAPRMLMGQLSSSHAFRLQCFPSHCRRPPWVVSCKRSAIKNYSICISCVALHLEISFIWQLLQSELNLEGDPGRFMLASLSLQEVISMLTFSRVE</sequence>
<proteinExistence type="predicted"/>